<evidence type="ECO:0000259" key="1">
    <source>
        <dbReference type="Pfam" id="PF07969"/>
    </source>
</evidence>
<dbReference type="GO" id="GO:0016812">
    <property type="term" value="F:hydrolase activity, acting on carbon-nitrogen (but not peptide) bonds, in cyclic amides"/>
    <property type="evidence" value="ECO:0007669"/>
    <property type="project" value="TreeGrafter"/>
</dbReference>
<organism evidence="2 3">
    <name type="scientific">Neomoorella thermoacetica</name>
    <name type="common">Clostridium thermoaceticum</name>
    <dbReference type="NCBI Taxonomy" id="1525"/>
    <lineage>
        <taxon>Bacteria</taxon>
        <taxon>Bacillati</taxon>
        <taxon>Bacillota</taxon>
        <taxon>Clostridia</taxon>
        <taxon>Neomoorellales</taxon>
        <taxon>Neomoorellaceae</taxon>
        <taxon>Neomoorella</taxon>
    </lineage>
</organism>
<accession>A0A1J5NX22</accession>
<comment type="caution">
    <text evidence="2">The sequence shown here is derived from an EMBL/GenBank/DDBJ whole genome shotgun (WGS) entry which is preliminary data.</text>
</comment>
<dbReference type="EC" id="3.5.1.81" evidence="2"/>
<dbReference type="PANTHER" id="PTHR11647">
    <property type="entry name" value="HYDRANTOINASE/DIHYDROPYRIMIDINASE FAMILY MEMBER"/>
    <property type="match status" value="1"/>
</dbReference>
<dbReference type="SUPFAM" id="SSF51556">
    <property type="entry name" value="Metallo-dependent hydrolases"/>
    <property type="match status" value="1"/>
</dbReference>
<proteinExistence type="predicted"/>
<dbReference type="Pfam" id="PF07969">
    <property type="entry name" value="Amidohydro_3"/>
    <property type="match status" value="2"/>
</dbReference>
<dbReference type="InterPro" id="IPR050378">
    <property type="entry name" value="Metallo-dep_Hydrolases_sf"/>
</dbReference>
<dbReference type="Gene3D" id="3.20.20.140">
    <property type="entry name" value="Metal-dependent hydrolases"/>
    <property type="match status" value="1"/>
</dbReference>
<dbReference type="PANTHER" id="PTHR11647:SF1">
    <property type="entry name" value="COLLAPSIN RESPONSE MEDIATOR PROTEIN"/>
    <property type="match status" value="1"/>
</dbReference>
<reference evidence="2 3" key="1">
    <citation type="submission" date="2016-08" db="EMBL/GenBank/DDBJ databases">
        <title>Genome-based comparison of Moorella thermoacetic strains.</title>
        <authorList>
            <person name="Poehlein A."/>
            <person name="Bengelsdorf F.R."/>
            <person name="Esser C."/>
            <person name="Duerre P."/>
            <person name="Daniel R."/>
        </authorList>
    </citation>
    <scope>NUCLEOTIDE SEQUENCE [LARGE SCALE GENOMIC DNA]</scope>
    <source>
        <strain evidence="2 3">DSM 21394</strain>
    </source>
</reference>
<protein>
    <submittedName>
        <fullName evidence="2">D-aminoacylase</fullName>
        <ecNumber evidence="2">3.5.1.81</ecNumber>
    </submittedName>
</protein>
<dbReference type="CDD" id="cd01297">
    <property type="entry name" value="D-aminoacylase"/>
    <property type="match status" value="1"/>
</dbReference>
<dbReference type="InterPro" id="IPR013108">
    <property type="entry name" value="Amidohydro_3"/>
</dbReference>
<dbReference type="InterPro" id="IPR032466">
    <property type="entry name" value="Metal_Hydrolase"/>
</dbReference>
<gene>
    <name evidence="2" type="primary">dan</name>
    <name evidence="2" type="ORF">MOTE_06960</name>
</gene>
<keyword evidence="2" id="KW-0378">Hydrolase</keyword>
<sequence length="538" mass="57511">MFSLLIKGGTVVDGTGRPPFRADVGLQGAKIAALGRLDGASAGKVLDAAGLVVAPGFIDFHSHADAALLRDPEDRAKLAQGVTTEVIGNCGMSLVPGSQGTRPLLAAYASPVLGEIPPDFQAAGLAEYHSLLRRQGIAVNVATLAGHGSIRLAVMGMDDRRANKAEMDGMCYLLRQAMAEGARGLSSGLLYPPGCYAPTAELITLCRVTRQYGGFYVSHIRNESDGVLEAIEEALEIGREAGVPVHISHLKACGSRNWPKIPRALALLDAARAKGQDVTWDVYPYTAGSTTAASLLPPWAVAGGTAALQERLHSPEVRQEIKRAWQEGLPGWDNMVSSLGYDRLIINAVAHRDNEDCVGLSLAQIGQHRSLDPGDALLDLLQSEGGNLAIETYHASEETLGMILQHPVTIIGSDGIYSGEHAHPRLYGTFARVLGRYVRERKLLSLEEAIARMTSRPAARLGLRDRGRVKPGYCADIVLFDQETIADRATFLEPARTPSGIKAVIVNGRVAYQEGRFTGERAGIILTSYTTGVQVSFP</sequence>
<feature type="domain" description="Amidohydrolase 3" evidence="1">
    <location>
        <begin position="398"/>
        <end position="512"/>
    </location>
</feature>
<evidence type="ECO:0000313" key="3">
    <source>
        <dbReference type="Proteomes" id="UP000182811"/>
    </source>
</evidence>
<feature type="domain" description="Amidohydrolase 3" evidence="1">
    <location>
        <begin position="44"/>
        <end position="254"/>
    </location>
</feature>
<dbReference type="GO" id="GO:0047420">
    <property type="term" value="F:N-acyl-D-amino-acid deacylase activity"/>
    <property type="evidence" value="ECO:0007669"/>
    <property type="project" value="UniProtKB-EC"/>
</dbReference>
<dbReference type="SUPFAM" id="SSF51338">
    <property type="entry name" value="Composite domain of metallo-dependent hydrolases"/>
    <property type="match status" value="1"/>
</dbReference>
<dbReference type="EMBL" id="MDDC01000005">
    <property type="protein sequence ID" value="OIQ60295.1"/>
    <property type="molecule type" value="Genomic_DNA"/>
</dbReference>
<dbReference type="GO" id="GO:0005829">
    <property type="term" value="C:cytosol"/>
    <property type="evidence" value="ECO:0007669"/>
    <property type="project" value="TreeGrafter"/>
</dbReference>
<name>A0A1J5NX22_NEOTH</name>
<evidence type="ECO:0000313" key="2">
    <source>
        <dbReference type="EMBL" id="OIQ60295.1"/>
    </source>
</evidence>
<dbReference type="Gene3D" id="3.30.1490.130">
    <property type="entry name" value="D-aminoacylase. Domain 3"/>
    <property type="match status" value="1"/>
</dbReference>
<dbReference type="InterPro" id="IPR023100">
    <property type="entry name" value="D-aminoacylase_insert_dom_sf"/>
</dbReference>
<dbReference type="AlphaFoldDB" id="A0A1J5NX22"/>
<dbReference type="Proteomes" id="UP000182811">
    <property type="component" value="Unassembled WGS sequence"/>
</dbReference>
<dbReference type="OrthoDB" id="9775607at2"/>
<dbReference type="Gene3D" id="2.30.40.10">
    <property type="entry name" value="Urease, subunit C, domain 1"/>
    <property type="match status" value="1"/>
</dbReference>
<dbReference type="InterPro" id="IPR011059">
    <property type="entry name" value="Metal-dep_hydrolase_composite"/>
</dbReference>